<keyword evidence="14" id="KW-1185">Reference proteome</keyword>
<dbReference type="InterPro" id="IPR025913">
    <property type="entry name" value="Cep57_CLD"/>
</dbReference>
<evidence type="ECO:0000256" key="2">
    <source>
        <dbReference type="ARBA" id="ARBA00008179"/>
    </source>
</evidence>
<evidence type="ECO:0000259" key="12">
    <source>
        <dbReference type="Pfam" id="PF14073"/>
    </source>
</evidence>
<dbReference type="GO" id="GO:0042802">
    <property type="term" value="F:identical protein binding"/>
    <property type="evidence" value="ECO:0007669"/>
    <property type="project" value="InterPro"/>
</dbReference>
<evidence type="ECO:0000256" key="6">
    <source>
        <dbReference type="ARBA" id="ARBA00023212"/>
    </source>
</evidence>
<evidence type="ECO:0000256" key="7">
    <source>
        <dbReference type="ARBA" id="ARBA00041218"/>
    </source>
</evidence>
<protein>
    <recommendedName>
        <fullName evidence="7">Centrosomal protein 57kDa-like protein 1</fullName>
    </recommendedName>
    <alternativeName>
        <fullName evidence="8">Cep57-related protein</fullName>
    </alternativeName>
</protein>
<evidence type="ECO:0000256" key="10">
    <source>
        <dbReference type="SAM" id="MobiDB-lite"/>
    </source>
</evidence>
<keyword evidence="6" id="KW-0206">Cytoskeleton</keyword>
<dbReference type="InterPro" id="IPR024957">
    <property type="entry name" value="Cep57_MT-bd_dom"/>
</dbReference>
<dbReference type="EMBL" id="AFYH01040103">
    <property type="status" value="NOT_ANNOTATED_CDS"/>
    <property type="molecule type" value="Genomic_DNA"/>
</dbReference>
<evidence type="ECO:0000313" key="13">
    <source>
        <dbReference type="Ensembl" id="ENSLACP00000020018.1"/>
    </source>
</evidence>
<evidence type="ECO:0000256" key="9">
    <source>
        <dbReference type="SAM" id="Coils"/>
    </source>
</evidence>
<reference evidence="14" key="1">
    <citation type="submission" date="2011-08" db="EMBL/GenBank/DDBJ databases">
        <title>The draft genome of Latimeria chalumnae.</title>
        <authorList>
            <person name="Di Palma F."/>
            <person name="Alfoldi J."/>
            <person name="Johnson J."/>
            <person name="Berlin A."/>
            <person name="Gnerre S."/>
            <person name="Jaffe D."/>
            <person name="MacCallum I."/>
            <person name="Young S."/>
            <person name="Walker B.J."/>
            <person name="Lander E."/>
            <person name="Lindblad-Toh K."/>
        </authorList>
    </citation>
    <scope>NUCLEOTIDE SEQUENCE [LARGE SCALE GENOMIC DNA]</scope>
    <source>
        <strain evidence="14">Wild caught</strain>
    </source>
</reference>
<dbReference type="GO" id="GO:0005874">
    <property type="term" value="C:microtubule"/>
    <property type="evidence" value="ECO:0007669"/>
    <property type="project" value="UniProtKB-KW"/>
</dbReference>
<gene>
    <name evidence="13" type="primary">CEP57L1</name>
</gene>
<dbReference type="PANTHER" id="PTHR19336:SF10">
    <property type="entry name" value="CENTROSOMAL PROTEIN CEP57L1"/>
    <property type="match status" value="1"/>
</dbReference>
<dbReference type="HOGENOM" id="CLU_034321_0_0_1"/>
<dbReference type="GeneTree" id="ENSGT00530000063695"/>
<evidence type="ECO:0000256" key="4">
    <source>
        <dbReference type="ARBA" id="ARBA00022701"/>
    </source>
</evidence>
<dbReference type="Gene3D" id="1.20.58.90">
    <property type="match status" value="1"/>
</dbReference>
<name>H3BDP7_LATCH</name>
<evidence type="ECO:0000313" key="14">
    <source>
        <dbReference type="Proteomes" id="UP000008672"/>
    </source>
</evidence>
<sequence>MESSVHNRFLGSFYLPREKLSAFAFPTYKQAESPTVDTGSERLTGQTTGMRSASNSQALATALKTLQEKIHRLELERSKAADNFKQLSSQTTLYGKVLEHEKDLEYAGLTKQNNELSCQLSAAKARCSILEKQLEYMREMMENAEAEKNILLEKQQSSLQNEKSTNPVELHTKLEKLENLERECLKLTTTQNATEDKIQQLQQKLHEEEHQRKLIQDKAAQLQTGLEMNRILLTSVSPQKEPKKKIKKKQSSKQNASLKEETSQTRVSKKHAELPFVAGKSASPSHSLRANVQNVLYMMKHYRPQMCERKPRSCYHRVLRNKNIKQEVGRPVSACSTSSSVSFEGLSELLLALQDELGQMSFEHQELVKQIHETKNTAVREDLERELDSLVKQMELKGDQISNLKKHQVKVQTLKQKAQQMKKKRTHAKSRGGKVNGVQKQMVTPRQIHGKTPPGQKSKVSLQLLKDVQKLQMTLKKDDIMWEQ</sequence>
<dbReference type="InterPro" id="IPR051756">
    <property type="entry name" value="Centrosomal_MT-associated"/>
</dbReference>
<dbReference type="PANTHER" id="PTHR19336">
    <property type="entry name" value="UNCHARACTERIZED DUF1167"/>
    <property type="match status" value="1"/>
</dbReference>
<dbReference type="AlphaFoldDB" id="H3BDP7"/>
<feature type="coiled-coil region" evidence="9">
    <location>
        <begin position="56"/>
        <end position="218"/>
    </location>
</feature>
<reference evidence="13" key="2">
    <citation type="submission" date="2025-08" db="UniProtKB">
        <authorList>
            <consortium name="Ensembl"/>
        </authorList>
    </citation>
    <scope>IDENTIFICATION</scope>
</reference>
<evidence type="ECO:0000256" key="1">
    <source>
        <dbReference type="ARBA" id="ARBA00004300"/>
    </source>
</evidence>
<proteinExistence type="inferred from homology"/>
<dbReference type="GO" id="GO:0008017">
    <property type="term" value="F:microtubule binding"/>
    <property type="evidence" value="ECO:0007669"/>
    <property type="project" value="InterPro"/>
</dbReference>
<dbReference type="Ensembl" id="ENSLACT00000020156.1">
    <property type="protein sequence ID" value="ENSLACP00000020018.1"/>
    <property type="gene ID" value="ENSLACG00000017598.2"/>
</dbReference>
<dbReference type="GO" id="GO:0043015">
    <property type="term" value="F:gamma-tubulin binding"/>
    <property type="evidence" value="ECO:0007669"/>
    <property type="project" value="InterPro"/>
</dbReference>
<feature type="compositionally biased region" description="Basic residues" evidence="10">
    <location>
        <begin position="242"/>
        <end position="251"/>
    </location>
</feature>
<accession>H3BDP7</accession>
<feature type="region of interest" description="Disordered" evidence="10">
    <location>
        <begin position="233"/>
        <end position="271"/>
    </location>
</feature>
<feature type="domain" description="Cep57 centrosome microtubule-binding" evidence="11">
    <location>
        <begin position="337"/>
        <end position="407"/>
    </location>
</feature>
<dbReference type="EMBL" id="AFYH01040107">
    <property type="status" value="NOT_ANNOTATED_CDS"/>
    <property type="molecule type" value="Genomic_DNA"/>
</dbReference>
<dbReference type="Pfam" id="PF06657">
    <property type="entry name" value="Cep57_MT_bd"/>
    <property type="match status" value="1"/>
</dbReference>
<dbReference type="Proteomes" id="UP000008672">
    <property type="component" value="Unassembled WGS sequence"/>
</dbReference>
<evidence type="ECO:0000259" key="11">
    <source>
        <dbReference type="Pfam" id="PF06657"/>
    </source>
</evidence>
<keyword evidence="4" id="KW-0493">Microtubule</keyword>
<dbReference type="Bgee" id="ENSLACG00000017598">
    <property type="expression patterns" value="Expressed in pectoral fin and 2 other cell types or tissues"/>
</dbReference>
<dbReference type="EMBL" id="AFYH01040105">
    <property type="status" value="NOT_ANNOTATED_CDS"/>
    <property type="molecule type" value="Genomic_DNA"/>
</dbReference>
<comment type="similarity">
    <text evidence="2">Belongs to the translokin family.</text>
</comment>
<dbReference type="Pfam" id="PF14073">
    <property type="entry name" value="Cep57_CLD"/>
    <property type="match status" value="1"/>
</dbReference>
<reference evidence="13" key="3">
    <citation type="submission" date="2025-09" db="UniProtKB">
        <authorList>
            <consortium name="Ensembl"/>
        </authorList>
    </citation>
    <scope>IDENTIFICATION</scope>
</reference>
<dbReference type="EMBL" id="AFYH01040106">
    <property type="status" value="NOT_ANNOTATED_CDS"/>
    <property type="molecule type" value="Genomic_DNA"/>
</dbReference>
<comment type="subcellular location">
    <subcellularLocation>
        <location evidence="1">Cytoplasm</location>
        <location evidence="1">Cytoskeleton</location>
        <location evidence="1">Microtubule organizing center</location>
        <location evidence="1">Centrosome</location>
    </subcellularLocation>
</comment>
<feature type="domain" description="Cep57 centrosome localisation" evidence="12">
    <location>
        <begin position="58"/>
        <end position="233"/>
    </location>
</feature>
<organism evidence="13 14">
    <name type="scientific">Latimeria chalumnae</name>
    <name type="common">Coelacanth</name>
    <dbReference type="NCBI Taxonomy" id="7897"/>
    <lineage>
        <taxon>Eukaryota</taxon>
        <taxon>Metazoa</taxon>
        <taxon>Chordata</taxon>
        <taxon>Craniata</taxon>
        <taxon>Vertebrata</taxon>
        <taxon>Euteleostomi</taxon>
        <taxon>Coelacanthiformes</taxon>
        <taxon>Coelacanthidae</taxon>
        <taxon>Latimeria</taxon>
    </lineage>
</organism>
<feature type="coiled-coil region" evidence="9">
    <location>
        <begin position="380"/>
        <end position="431"/>
    </location>
</feature>
<evidence type="ECO:0000256" key="8">
    <source>
        <dbReference type="ARBA" id="ARBA00042578"/>
    </source>
</evidence>
<dbReference type="GO" id="GO:0005813">
    <property type="term" value="C:centrosome"/>
    <property type="evidence" value="ECO:0007669"/>
    <property type="project" value="UniProtKB-SubCell"/>
</dbReference>
<keyword evidence="3" id="KW-0963">Cytoplasm</keyword>
<evidence type="ECO:0000256" key="3">
    <source>
        <dbReference type="ARBA" id="ARBA00022490"/>
    </source>
</evidence>
<dbReference type="EMBL" id="AFYH01040104">
    <property type="status" value="NOT_ANNOTATED_CDS"/>
    <property type="molecule type" value="Genomic_DNA"/>
</dbReference>
<keyword evidence="5 9" id="KW-0175">Coiled coil</keyword>
<evidence type="ECO:0000256" key="5">
    <source>
        <dbReference type="ARBA" id="ARBA00023054"/>
    </source>
</evidence>